<dbReference type="PROSITE" id="PS00061">
    <property type="entry name" value="ADH_SHORT"/>
    <property type="match status" value="1"/>
</dbReference>
<dbReference type="Gene3D" id="3.40.50.720">
    <property type="entry name" value="NAD(P)-binding Rossmann-like Domain"/>
    <property type="match status" value="1"/>
</dbReference>
<evidence type="ECO:0000256" key="2">
    <source>
        <dbReference type="ARBA" id="ARBA00023002"/>
    </source>
</evidence>
<dbReference type="InterPro" id="IPR036291">
    <property type="entry name" value="NAD(P)-bd_dom_sf"/>
</dbReference>
<sequence>MGKLAGKVALVTGASRGIGRAIAQILSEAGAQILVVHRDSAAGAEETLRGLSGKGHRVIQASVIDSDALRAAAASAAQIEGRLDILVNNAGTSKVVPHRDLEALDDELFDLVMCTNVRGAFAAVRAFQSLLAKDGEGLVVNISSLAARMANGSNVAYCASKAAMDNMTMSLARALAPEIRVMSVAPGLVDTEFTRGWSAEVRERMIADTPLGQLAGVNDVAEAVLAVATSLRMTTGAVIPVDGGRPLGTQKKVHT</sequence>
<feature type="domain" description="Ketoreductase" evidence="3">
    <location>
        <begin position="7"/>
        <end position="192"/>
    </location>
</feature>
<dbReference type="Pfam" id="PF00106">
    <property type="entry name" value="adh_short"/>
    <property type="match status" value="1"/>
</dbReference>
<dbReference type="PRINTS" id="PR00080">
    <property type="entry name" value="SDRFAMILY"/>
</dbReference>
<dbReference type="SMART" id="SM00822">
    <property type="entry name" value="PKS_KR"/>
    <property type="match status" value="1"/>
</dbReference>
<evidence type="ECO:0000313" key="4">
    <source>
        <dbReference type="EMBL" id="SUZ57788.1"/>
    </source>
</evidence>
<keyword evidence="2" id="KW-0560">Oxidoreductase</keyword>
<dbReference type="InterPro" id="IPR020904">
    <property type="entry name" value="Sc_DH/Rdtase_CS"/>
</dbReference>
<dbReference type="EMBL" id="UINC01000578">
    <property type="protein sequence ID" value="SUZ57788.1"/>
    <property type="molecule type" value="Genomic_DNA"/>
</dbReference>
<dbReference type="PANTHER" id="PTHR43639">
    <property type="entry name" value="OXIDOREDUCTASE, SHORT-CHAIN DEHYDROGENASE/REDUCTASE FAMILY (AFU_ORTHOLOGUE AFUA_5G02870)"/>
    <property type="match status" value="1"/>
</dbReference>
<dbReference type="GO" id="GO:0016491">
    <property type="term" value="F:oxidoreductase activity"/>
    <property type="evidence" value="ECO:0007669"/>
    <property type="project" value="UniProtKB-KW"/>
</dbReference>
<dbReference type="PRINTS" id="PR00081">
    <property type="entry name" value="GDHRDH"/>
</dbReference>
<gene>
    <name evidence="4" type="ORF">METZ01_LOCUS10642</name>
</gene>
<organism evidence="4">
    <name type="scientific">marine metagenome</name>
    <dbReference type="NCBI Taxonomy" id="408172"/>
    <lineage>
        <taxon>unclassified sequences</taxon>
        <taxon>metagenomes</taxon>
        <taxon>ecological metagenomes</taxon>
    </lineage>
</organism>
<dbReference type="SUPFAM" id="SSF51735">
    <property type="entry name" value="NAD(P)-binding Rossmann-fold domains"/>
    <property type="match status" value="1"/>
</dbReference>
<protein>
    <recommendedName>
        <fullName evidence="3">Ketoreductase domain-containing protein</fullName>
    </recommendedName>
</protein>
<evidence type="ECO:0000256" key="1">
    <source>
        <dbReference type="ARBA" id="ARBA00006484"/>
    </source>
</evidence>
<dbReference type="CDD" id="cd05233">
    <property type="entry name" value="SDR_c"/>
    <property type="match status" value="1"/>
</dbReference>
<comment type="similarity">
    <text evidence="1">Belongs to the short-chain dehydrogenases/reductases (SDR) family.</text>
</comment>
<proteinExistence type="inferred from homology"/>
<dbReference type="AlphaFoldDB" id="A0A381NV68"/>
<dbReference type="FunFam" id="3.40.50.720:FF:000084">
    <property type="entry name" value="Short-chain dehydrogenase reductase"/>
    <property type="match status" value="1"/>
</dbReference>
<dbReference type="InterPro" id="IPR057326">
    <property type="entry name" value="KR_dom"/>
</dbReference>
<evidence type="ECO:0000259" key="3">
    <source>
        <dbReference type="SMART" id="SM00822"/>
    </source>
</evidence>
<dbReference type="InterPro" id="IPR002347">
    <property type="entry name" value="SDR_fam"/>
</dbReference>
<name>A0A381NV68_9ZZZZ</name>
<reference evidence="4" key="1">
    <citation type="submission" date="2018-05" db="EMBL/GenBank/DDBJ databases">
        <authorList>
            <person name="Lanie J.A."/>
            <person name="Ng W.-L."/>
            <person name="Kazmierczak K.M."/>
            <person name="Andrzejewski T.M."/>
            <person name="Davidsen T.M."/>
            <person name="Wayne K.J."/>
            <person name="Tettelin H."/>
            <person name="Glass J.I."/>
            <person name="Rusch D."/>
            <person name="Podicherti R."/>
            <person name="Tsui H.-C.T."/>
            <person name="Winkler M.E."/>
        </authorList>
    </citation>
    <scope>NUCLEOTIDE SEQUENCE</scope>
</reference>
<accession>A0A381NV68</accession>
<dbReference type="PANTHER" id="PTHR43639:SF1">
    <property type="entry name" value="SHORT-CHAIN DEHYDROGENASE_REDUCTASE FAMILY PROTEIN"/>
    <property type="match status" value="1"/>
</dbReference>